<keyword evidence="7 17" id="KW-0547">Nucleotide-binding</keyword>
<evidence type="ECO:0000256" key="7">
    <source>
        <dbReference type="ARBA" id="ARBA00022741"/>
    </source>
</evidence>
<feature type="active site" description="Proton acceptor" evidence="15">
    <location>
        <position position="66"/>
    </location>
</feature>
<dbReference type="GO" id="GO:0005524">
    <property type="term" value="F:ATP binding"/>
    <property type="evidence" value="ECO:0007669"/>
    <property type="project" value="UniProtKB-KW"/>
</dbReference>
<dbReference type="AlphaFoldDB" id="A0A4R2RQR6"/>
<evidence type="ECO:0000256" key="3">
    <source>
        <dbReference type="ARBA" id="ARBA00022475"/>
    </source>
</evidence>
<dbReference type="InterPro" id="IPR033717">
    <property type="entry name" value="UDPK"/>
</dbReference>
<keyword evidence="10 19" id="KW-1133">Transmembrane helix</keyword>
<keyword evidence="8 20" id="KW-0418">Kinase</keyword>
<dbReference type="InterPro" id="IPR000829">
    <property type="entry name" value="DAGK"/>
</dbReference>
<dbReference type="GO" id="GO:0005886">
    <property type="term" value="C:plasma membrane"/>
    <property type="evidence" value="ECO:0007669"/>
    <property type="project" value="UniProtKB-SubCell"/>
</dbReference>
<dbReference type="PANTHER" id="PTHR34299:SF1">
    <property type="entry name" value="DIACYLGLYCEROL KINASE"/>
    <property type="match status" value="1"/>
</dbReference>
<evidence type="ECO:0000256" key="10">
    <source>
        <dbReference type="ARBA" id="ARBA00022989"/>
    </source>
</evidence>
<dbReference type="PANTHER" id="PTHR34299">
    <property type="entry name" value="DIACYLGLYCEROL KINASE"/>
    <property type="match status" value="1"/>
</dbReference>
<dbReference type="EMBL" id="SLXV01000035">
    <property type="protein sequence ID" value="TCP65109.1"/>
    <property type="molecule type" value="Genomic_DNA"/>
</dbReference>
<keyword evidence="13" id="KW-0594">Phospholipid biosynthesis</keyword>
<dbReference type="InterPro" id="IPR036945">
    <property type="entry name" value="DAGK_sf"/>
</dbReference>
<evidence type="ECO:0000256" key="6">
    <source>
        <dbReference type="ARBA" id="ARBA00022692"/>
    </source>
</evidence>
<evidence type="ECO:0000256" key="15">
    <source>
        <dbReference type="PIRSR" id="PIRSR600829-1"/>
    </source>
</evidence>
<dbReference type="RefSeq" id="WP_131849437.1">
    <property type="nucleotide sequence ID" value="NZ_SLXV01000035.1"/>
</dbReference>
<evidence type="ECO:0000313" key="20">
    <source>
        <dbReference type="EMBL" id="TCP65109.1"/>
    </source>
</evidence>
<evidence type="ECO:0000256" key="11">
    <source>
        <dbReference type="ARBA" id="ARBA00023098"/>
    </source>
</evidence>
<sequence>MKWMTKVLNSFRYALEGLRYTAVTQRNMRIHFVVALAVLVVSLYLPLSKFEVLVLFVSIVLVLFAELLNTVIEVIVDMVTEEYHPLAKIAKDVAAGAVLLTAGLAVIVGISVFYPYLNMLFHKVYSTQKVLYPANIGLAALIAFDFFLTLMVKAWVHRMRRPDLEPSMTTSLSVCVATLIVAVIGNLTITLMVLCLILLFLGTRARVQKPTPIFFGAVLGLVVALMGVQLL</sequence>
<feature type="binding site" evidence="17">
    <location>
        <begin position="82"/>
        <end position="84"/>
    </location>
    <ligand>
        <name>ATP</name>
        <dbReference type="ChEBI" id="CHEBI:30616"/>
    </ligand>
</feature>
<keyword evidence="18" id="KW-0460">Magnesium</keyword>
<feature type="transmembrane region" description="Helical" evidence="19">
    <location>
        <begin position="213"/>
        <end position="230"/>
    </location>
</feature>
<dbReference type="Gene3D" id="1.10.287.3610">
    <property type="match status" value="1"/>
</dbReference>
<protein>
    <submittedName>
        <fullName evidence="20">Diacylglycerol kinase (ATP)</fullName>
    </submittedName>
</protein>
<keyword evidence="21" id="KW-1185">Reference proteome</keyword>
<keyword evidence="5" id="KW-0808">Transferase</keyword>
<dbReference type="Pfam" id="PF01219">
    <property type="entry name" value="DAGK_prokar"/>
    <property type="match status" value="1"/>
</dbReference>
<evidence type="ECO:0000256" key="4">
    <source>
        <dbReference type="ARBA" id="ARBA00022516"/>
    </source>
</evidence>
<organism evidence="20 21">
    <name type="scientific">Baia soyae</name>
    <dbReference type="NCBI Taxonomy" id="1544746"/>
    <lineage>
        <taxon>Bacteria</taxon>
        <taxon>Bacillati</taxon>
        <taxon>Bacillota</taxon>
        <taxon>Bacilli</taxon>
        <taxon>Bacillales</taxon>
        <taxon>Thermoactinomycetaceae</taxon>
        <taxon>Baia</taxon>
    </lineage>
</organism>
<keyword evidence="14" id="KW-1208">Phospholipid metabolism</keyword>
<evidence type="ECO:0000256" key="12">
    <source>
        <dbReference type="ARBA" id="ARBA00023136"/>
    </source>
</evidence>
<keyword evidence="4" id="KW-0444">Lipid biosynthesis</keyword>
<dbReference type="OrthoDB" id="9789934at2"/>
<dbReference type="GO" id="GO:0046872">
    <property type="term" value="F:metal ion binding"/>
    <property type="evidence" value="ECO:0007669"/>
    <property type="project" value="UniProtKB-KW"/>
</dbReference>
<dbReference type="GO" id="GO:0008654">
    <property type="term" value="P:phospholipid biosynthetic process"/>
    <property type="evidence" value="ECO:0007669"/>
    <property type="project" value="UniProtKB-KW"/>
</dbReference>
<feature type="transmembrane region" description="Helical" evidence="19">
    <location>
        <begin position="53"/>
        <end position="72"/>
    </location>
</feature>
<evidence type="ECO:0000256" key="16">
    <source>
        <dbReference type="PIRSR" id="PIRSR600829-2"/>
    </source>
</evidence>
<gene>
    <name evidence="20" type="ORF">EDD57_13513</name>
</gene>
<feature type="binding site" evidence="17">
    <location>
        <position position="73"/>
    </location>
    <ligand>
        <name>ATP</name>
        <dbReference type="ChEBI" id="CHEBI:30616"/>
    </ligand>
</feature>
<feature type="binding site" evidence="17">
    <location>
        <begin position="91"/>
        <end position="92"/>
    </location>
    <ligand>
        <name>ATP</name>
        <dbReference type="ChEBI" id="CHEBI:30616"/>
    </ligand>
</feature>
<dbReference type="Proteomes" id="UP000294746">
    <property type="component" value="Unassembled WGS sequence"/>
</dbReference>
<dbReference type="CDD" id="cd14265">
    <property type="entry name" value="UDPK_IM_like"/>
    <property type="match status" value="1"/>
</dbReference>
<evidence type="ECO:0000256" key="13">
    <source>
        <dbReference type="ARBA" id="ARBA00023209"/>
    </source>
</evidence>
<evidence type="ECO:0000256" key="1">
    <source>
        <dbReference type="ARBA" id="ARBA00004651"/>
    </source>
</evidence>
<evidence type="ECO:0000256" key="2">
    <source>
        <dbReference type="ARBA" id="ARBA00005967"/>
    </source>
</evidence>
<comment type="caution">
    <text evidence="20">The sequence shown here is derived from an EMBL/GenBank/DDBJ whole genome shotgun (WGS) entry which is preliminary data.</text>
</comment>
<evidence type="ECO:0000256" key="17">
    <source>
        <dbReference type="PIRSR" id="PIRSR600829-3"/>
    </source>
</evidence>
<comment type="cofactor">
    <cofactor evidence="18">
        <name>Mg(2+)</name>
        <dbReference type="ChEBI" id="CHEBI:18420"/>
    </cofactor>
    <text evidence="18">Mn(2+), Zn(2+), Cd(2+) and Co(2+) support activity to lesser extents.</text>
</comment>
<keyword evidence="3" id="KW-1003">Cell membrane</keyword>
<keyword evidence="11" id="KW-0443">Lipid metabolism</keyword>
<evidence type="ECO:0000256" key="5">
    <source>
        <dbReference type="ARBA" id="ARBA00022679"/>
    </source>
</evidence>
<feature type="transmembrane region" description="Helical" evidence="19">
    <location>
        <begin position="168"/>
        <end position="201"/>
    </location>
</feature>
<feature type="binding site" evidence="18">
    <location>
        <position position="73"/>
    </location>
    <ligand>
        <name>a divalent metal cation</name>
        <dbReference type="ChEBI" id="CHEBI:60240"/>
    </ligand>
</feature>
<feature type="transmembrane region" description="Helical" evidence="19">
    <location>
        <begin position="93"/>
        <end position="116"/>
    </location>
</feature>
<evidence type="ECO:0000256" key="9">
    <source>
        <dbReference type="ARBA" id="ARBA00022840"/>
    </source>
</evidence>
<feature type="binding site" evidence="16">
    <location>
        <position position="66"/>
    </location>
    <ligand>
        <name>substrate</name>
    </ligand>
</feature>
<keyword evidence="6 19" id="KW-0812">Transmembrane</keyword>
<comment type="subcellular location">
    <subcellularLocation>
        <location evidence="1">Cell membrane</location>
        <topology evidence="1">Multi-pass membrane protein</topology>
    </subcellularLocation>
</comment>
<dbReference type="GO" id="GO:0016301">
    <property type="term" value="F:kinase activity"/>
    <property type="evidence" value="ECO:0007669"/>
    <property type="project" value="UniProtKB-KW"/>
</dbReference>
<feature type="binding site" evidence="17">
    <location>
        <position position="13"/>
    </location>
    <ligand>
        <name>ATP</name>
        <dbReference type="ChEBI" id="CHEBI:30616"/>
    </ligand>
</feature>
<evidence type="ECO:0000256" key="14">
    <source>
        <dbReference type="ARBA" id="ARBA00023264"/>
    </source>
</evidence>
<reference evidence="20 21" key="1">
    <citation type="submission" date="2019-03" db="EMBL/GenBank/DDBJ databases">
        <title>Genomic Encyclopedia of Type Strains, Phase IV (KMG-IV): sequencing the most valuable type-strain genomes for metagenomic binning, comparative biology and taxonomic classification.</title>
        <authorList>
            <person name="Goeker M."/>
        </authorList>
    </citation>
    <scope>NUCLEOTIDE SEQUENCE [LARGE SCALE GENOMIC DNA]</scope>
    <source>
        <strain evidence="20 21">DSM 46831</strain>
    </source>
</reference>
<feature type="transmembrane region" description="Helical" evidence="19">
    <location>
        <begin position="136"/>
        <end position="156"/>
    </location>
</feature>
<keyword evidence="12 19" id="KW-0472">Membrane</keyword>
<evidence type="ECO:0000256" key="18">
    <source>
        <dbReference type="PIRSR" id="PIRSR600829-4"/>
    </source>
</evidence>
<evidence type="ECO:0000256" key="19">
    <source>
        <dbReference type="SAM" id="Phobius"/>
    </source>
</evidence>
<accession>A0A4R2RQR6</accession>
<evidence type="ECO:0000256" key="8">
    <source>
        <dbReference type="ARBA" id="ARBA00022777"/>
    </source>
</evidence>
<comment type="similarity">
    <text evidence="2">Belongs to the bacterial diacylglycerol kinase family.</text>
</comment>
<name>A0A4R2RQR6_9BACL</name>
<evidence type="ECO:0000313" key="21">
    <source>
        <dbReference type="Proteomes" id="UP000294746"/>
    </source>
</evidence>
<proteinExistence type="inferred from homology"/>
<keyword evidence="9 17" id="KW-0067">ATP-binding</keyword>
<feature type="transmembrane region" description="Helical" evidence="19">
    <location>
        <begin position="28"/>
        <end position="47"/>
    </location>
</feature>
<keyword evidence="18" id="KW-0479">Metal-binding</keyword>